<gene>
    <name evidence="2" type="ORF">AVDCRST_MAG75-2284</name>
</gene>
<keyword evidence="1" id="KW-1133">Transmembrane helix</keyword>
<keyword evidence="1" id="KW-0472">Membrane</keyword>
<feature type="transmembrane region" description="Helical" evidence="1">
    <location>
        <begin position="20"/>
        <end position="47"/>
    </location>
</feature>
<proteinExistence type="predicted"/>
<dbReference type="AlphaFoldDB" id="A0A6J4P155"/>
<feature type="transmembrane region" description="Helical" evidence="1">
    <location>
        <begin position="122"/>
        <end position="142"/>
    </location>
</feature>
<name>A0A6J4P155_9ACTN</name>
<evidence type="ECO:0000256" key="1">
    <source>
        <dbReference type="SAM" id="Phobius"/>
    </source>
</evidence>
<dbReference type="EMBL" id="CADCUO010000156">
    <property type="protein sequence ID" value="CAA9403463.1"/>
    <property type="molecule type" value="Genomic_DNA"/>
</dbReference>
<accession>A0A6J4P155</accession>
<feature type="transmembrane region" description="Helical" evidence="1">
    <location>
        <begin position="59"/>
        <end position="79"/>
    </location>
</feature>
<keyword evidence="1" id="KW-0812">Transmembrane</keyword>
<reference evidence="2" key="1">
    <citation type="submission" date="2020-02" db="EMBL/GenBank/DDBJ databases">
        <authorList>
            <person name="Meier V. D."/>
        </authorList>
    </citation>
    <scope>NUCLEOTIDE SEQUENCE</scope>
    <source>
        <strain evidence="2">AVDCRST_MAG75</strain>
    </source>
</reference>
<evidence type="ECO:0000313" key="2">
    <source>
        <dbReference type="EMBL" id="CAA9403463.1"/>
    </source>
</evidence>
<sequence>MPAQTKPHTHDQPVRPRVAVVLAAGLLIVTAFQAALTLGAPLGAAALGGTTPGQLPNTVRLVTGFQTVMWLFAALLVLARGGYAAVPLPKAFIRVGAWVLVALLVLGVLMNFASSSPWEHFGWGPFTLVLFILSVVLARSGLPARPAAARR</sequence>
<protein>
    <submittedName>
        <fullName evidence="2">Uncharacterized protein</fullName>
    </submittedName>
</protein>
<organism evidence="2">
    <name type="scientific">uncultured Propionibacteriaceae bacterium</name>
    <dbReference type="NCBI Taxonomy" id="257457"/>
    <lineage>
        <taxon>Bacteria</taxon>
        <taxon>Bacillati</taxon>
        <taxon>Actinomycetota</taxon>
        <taxon>Actinomycetes</taxon>
        <taxon>Propionibacteriales</taxon>
        <taxon>Propionibacteriaceae</taxon>
        <taxon>environmental samples</taxon>
    </lineage>
</organism>
<feature type="transmembrane region" description="Helical" evidence="1">
    <location>
        <begin position="91"/>
        <end position="110"/>
    </location>
</feature>